<organism evidence="2 3">
    <name type="scientific">Dispira parvispora</name>
    <dbReference type="NCBI Taxonomy" id="1520584"/>
    <lineage>
        <taxon>Eukaryota</taxon>
        <taxon>Fungi</taxon>
        <taxon>Fungi incertae sedis</taxon>
        <taxon>Zoopagomycota</taxon>
        <taxon>Kickxellomycotina</taxon>
        <taxon>Dimargaritomycetes</taxon>
        <taxon>Dimargaritales</taxon>
        <taxon>Dimargaritaceae</taxon>
        <taxon>Dispira</taxon>
    </lineage>
</organism>
<protein>
    <submittedName>
        <fullName evidence="2">Uncharacterized protein</fullName>
    </submittedName>
</protein>
<dbReference type="EMBL" id="JANBPY010003054">
    <property type="protein sequence ID" value="KAJ1952871.1"/>
    <property type="molecule type" value="Genomic_DNA"/>
</dbReference>
<dbReference type="AlphaFoldDB" id="A0A9W8DYX1"/>
<reference evidence="2" key="1">
    <citation type="submission" date="2022-07" db="EMBL/GenBank/DDBJ databases">
        <title>Phylogenomic reconstructions and comparative analyses of Kickxellomycotina fungi.</title>
        <authorList>
            <person name="Reynolds N.K."/>
            <person name="Stajich J.E."/>
            <person name="Barry K."/>
            <person name="Grigoriev I.V."/>
            <person name="Crous P."/>
            <person name="Smith M.E."/>
        </authorList>
    </citation>
    <scope>NUCLEOTIDE SEQUENCE</scope>
    <source>
        <strain evidence="2">RSA 1196</strain>
    </source>
</reference>
<keyword evidence="3" id="KW-1185">Reference proteome</keyword>
<evidence type="ECO:0000313" key="3">
    <source>
        <dbReference type="Proteomes" id="UP001150925"/>
    </source>
</evidence>
<gene>
    <name evidence="2" type="ORF">IWQ62_006123</name>
</gene>
<proteinExistence type="predicted"/>
<feature type="compositionally biased region" description="Basic and acidic residues" evidence="1">
    <location>
        <begin position="1"/>
        <end position="14"/>
    </location>
</feature>
<comment type="caution">
    <text evidence="2">The sequence shown here is derived from an EMBL/GenBank/DDBJ whole genome shotgun (WGS) entry which is preliminary data.</text>
</comment>
<evidence type="ECO:0000256" key="1">
    <source>
        <dbReference type="SAM" id="MobiDB-lite"/>
    </source>
</evidence>
<dbReference type="Proteomes" id="UP001150925">
    <property type="component" value="Unassembled WGS sequence"/>
</dbReference>
<sequence length="421" mass="49414">DLRTEIQGREKLPEGSKGGAYSTPSKTNEDEFDEEKAKALTRVFTQWMEAAENVKEKKEMFGVYEEGISTARYIQKTFDRLHRDAASKNDNPFTYHKALNQIVEDSEALQISLASAKESLESNRKSSNLLDWYKSKREKAVIRKKILDLEKRLDVVYRMKWLKWNFDTLLENPKVLDEESYKNLEKLKDNRELSADDGNEILDDLVKNLEKKKKECDPTNLTPKILKYDDFTNEELEKHYPLLHARKHGSPPDVAEDLARIKKFLMDKLVLVNKKNRDTILSEAVDDTLFYDVIIPHVLLAYVHDEGIDKAKEFVELTRKETYNLYNVDDHQEHWPDSYFKYLDHIKKYKTSEVAYEQRRPYTHGHYHLGMAKPEKTPPIPYYQSIIDLQGIYPIIHKLKYDEARGYRELTLALAPSNYAK</sequence>
<name>A0A9W8DYX1_9FUNG</name>
<evidence type="ECO:0000313" key="2">
    <source>
        <dbReference type="EMBL" id="KAJ1952871.1"/>
    </source>
</evidence>
<accession>A0A9W8DYX1</accession>
<feature type="non-terminal residue" evidence="2">
    <location>
        <position position="1"/>
    </location>
</feature>
<feature type="region of interest" description="Disordered" evidence="1">
    <location>
        <begin position="1"/>
        <end position="34"/>
    </location>
</feature>